<dbReference type="Gene3D" id="2.30.240.10">
    <property type="entry name" value="At5g01610-like"/>
    <property type="match status" value="1"/>
</dbReference>
<feature type="signal peptide" evidence="1">
    <location>
        <begin position="1"/>
        <end position="21"/>
    </location>
</feature>
<reference evidence="2" key="1">
    <citation type="journal article" date="2023" name="Nat. Commun.">
        <title>Diploid and tetraploid genomes of Acorus and the evolution of monocots.</title>
        <authorList>
            <person name="Ma L."/>
            <person name="Liu K.W."/>
            <person name="Li Z."/>
            <person name="Hsiao Y.Y."/>
            <person name="Qi Y."/>
            <person name="Fu T."/>
            <person name="Tang G.D."/>
            <person name="Zhang D."/>
            <person name="Sun W.H."/>
            <person name="Liu D.K."/>
            <person name="Li Y."/>
            <person name="Chen G.Z."/>
            <person name="Liu X.D."/>
            <person name="Liao X.Y."/>
            <person name="Jiang Y.T."/>
            <person name="Yu X."/>
            <person name="Hao Y."/>
            <person name="Huang J."/>
            <person name="Zhao X.W."/>
            <person name="Ke S."/>
            <person name="Chen Y.Y."/>
            <person name="Wu W.L."/>
            <person name="Hsu J.L."/>
            <person name="Lin Y.F."/>
            <person name="Huang M.D."/>
            <person name="Li C.Y."/>
            <person name="Huang L."/>
            <person name="Wang Z.W."/>
            <person name="Zhao X."/>
            <person name="Zhong W.Y."/>
            <person name="Peng D.H."/>
            <person name="Ahmad S."/>
            <person name="Lan S."/>
            <person name="Zhang J.S."/>
            <person name="Tsai W.C."/>
            <person name="Van de Peer Y."/>
            <person name="Liu Z.J."/>
        </authorList>
    </citation>
    <scope>NUCLEOTIDE SEQUENCE</scope>
    <source>
        <strain evidence="2">SCP</strain>
    </source>
</reference>
<dbReference type="InterPro" id="IPR007493">
    <property type="entry name" value="DUF538"/>
</dbReference>
<protein>
    <submittedName>
        <fullName evidence="2">Uncharacterized protein</fullName>
    </submittedName>
</protein>
<dbReference type="Proteomes" id="UP001179952">
    <property type="component" value="Unassembled WGS sequence"/>
</dbReference>
<dbReference type="EMBL" id="JAUJYN010000011">
    <property type="protein sequence ID" value="KAK1260679.1"/>
    <property type="molecule type" value="Genomic_DNA"/>
</dbReference>
<dbReference type="InterPro" id="IPR036758">
    <property type="entry name" value="At5g01610-like"/>
</dbReference>
<evidence type="ECO:0000256" key="1">
    <source>
        <dbReference type="SAM" id="SignalP"/>
    </source>
</evidence>
<dbReference type="SUPFAM" id="SSF141562">
    <property type="entry name" value="At5g01610-like"/>
    <property type="match status" value="1"/>
</dbReference>
<dbReference type="PANTHER" id="PTHR31676:SF151">
    <property type="entry name" value="DUF538 FAMILY PROTEIN"/>
    <property type="match status" value="1"/>
</dbReference>
<name>A0AAV9A916_ACOGR</name>
<dbReference type="Pfam" id="PF04398">
    <property type="entry name" value="DUF538"/>
    <property type="match status" value="1"/>
</dbReference>
<keyword evidence="1" id="KW-0732">Signal</keyword>
<evidence type="ECO:0000313" key="2">
    <source>
        <dbReference type="EMBL" id="KAK1260679.1"/>
    </source>
</evidence>
<proteinExistence type="predicted"/>
<dbReference type="PANTHER" id="PTHR31676">
    <property type="entry name" value="T31J12.3 PROTEIN-RELATED"/>
    <property type="match status" value="1"/>
</dbReference>
<accession>A0AAV9A916</accession>
<gene>
    <name evidence="2" type="ORF">QJS04_geneDACA019047</name>
</gene>
<evidence type="ECO:0000313" key="3">
    <source>
        <dbReference type="Proteomes" id="UP001179952"/>
    </source>
</evidence>
<reference evidence="2" key="2">
    <citation type="submission" date="2023-06" db="EMBL/GenBank/DDBJ databases">
        <authorList>
            <person name="Ma L."/>
            <person name="Liu K.-W."/>
            <person name="Li Z."/>
            <person name="Hsiao Y.-Y."/>
            <person name="Qi Y."/>
            <person name="Fu T."/>
            <person name="Tang G."/>
            <person name="Zhang D."/>
            <person name="Sun W.-H."/>
            <person name="Liu D.-K."/>
            <person name="Li Y."/>
            <person name="Chen G.-Z."/>
            <person name="Liu X.-D."/>
            <person name="Liao X.-Y."/>
            <person name="Jiang Y.-T."/>
            <person name="Yu X."/>
            <person name="Hao Y."/>
            <person name="Huang J."/>
            <person name="Zhao X.-W."/>
            <person name="Ke S."/>
            <person name="Chen Y.-Y."/>
            <person name="Wu W.-L."/>
            <person name="Hsu J.-L."/>
            <person name="Lin Y.-F."/>
            <person name="Huang M.-D."/>
            <person name="Li C.-Y."/>
            <person name="Huang L."/>
            <person name="Wang Z.-W."/>
            <person name="Zhao X."/>
            <person name="Zhong W.-Y."/>
            <person name="Peng D.-H."/>
            <person name="Ahmad S."/>
            <person name="Lan S."/>
            <person name="Zhang J.-S."/>
            <person name="Tsai W.-C."/>
            <person name="Van De Peer Y."/>
            <person name="Liu Z.-J."/>
        </authorList>
    </citation>
    <scope>NUCLEOTIDE SEQUENCE</scope>
    <source>
        <strain evidence="2">SCP</strain>
        <tissue evidence="2">Leaves</tissue>
    </source>
</reference>
<organism evidence="2 3">
    <name type="scientific">Acorus gramineus</name>
    <name type="common">Dwarf sweet flag</name>
    <dbReference type="NCBI Taxonomy" id="55184"/>
    <lineage>
        <taxon>Eukaryota</taxon>
        <taxon>Viridiplantae</taxon>
        <taxon>Streptophyta</taxon>
        <taxon>Embryophyta</taxon>
        <taxon>Tracheophyta</taxon>
        <taxon>Spermatophyta</taxon>
        <taxon>Magnoliopsida</taxon>
        <taxon>Liliopsida</taxon>
        <taxon>Acoraceae</taxon>
        <taxon>Acorus</taxon>
    </lineage>
</organism>
<sequence>MAKPTIPSTLLCLLFISFTASATIHDLLVSHGLPAGLLPKGVRSFSLDEATGLLEVSFDAPCLARYENMVHFDRVVKGNLSSRGEFKGVEGLSQEELFLWFPIKKFVVGEPYEGMVLIDIGMAQKQVSVSLFEEPPECRPIEGGVNRDVKEAVELNAGRMEKGFEAQR</sequence>
<comment type="caution">
    <text evidence="2">The sequence shown here is derived from an EMBL/GenBank/DDBJ whole genome shotgun (WGS) entry which is preliminary data.</text>
</comment>
<feature type="chain" id="PRO_5043653479" evidence="1">
    <location>
        <begin position="22"/>
        <end position="168"/>
    </location>
</feature>
<dbReference type="AlphaFoldDB" id="A0AAV9A916"/>
<keyword evidence="3" id="KW-1185">Reference proteome</keyword>